<name>J5QV12_TRIAS</name>
<reference evidence="9 10" key="1">
    <citation type="journal article" date="2012" name="Eukaryot. Cell">
        <title>Draft genome sequence of CBS 2479, the standard type strain of Trichosporon asahii.</title>
        <authorList>
            <person name="Yang R.Y."/>
            <person name="Li H.T."/>
            <person name="Zhu H."/>
            <person name="Zhou G.P."/>
            <person name="Wang M."/>
            <person name="Wang L."/>
        </authorList>
    </citation>
    <scope>NUCLEOTIDE SEQUENCE [LARGE SCALE GENOMIC DNA]</scope>
    <source>
        <strain evidence="10">ATCC 90039 / CBS 2479 / JCM 2466 / KCTC 7840 / NCYC 2677 / UAMH 7654</strain>
    </source>
</reference>
<feature type="region of interest" description="Disordered" evidence="7">
    <location>
        <begin position="562"/>
        <end position="605"/>
    </location>
</feature>
<dbReference type="Pfam" id="PF05193">
    <property type="entry name" value="Peptidase_M16_C"/>
    <property type="match status" value="1"/>
</dbReference>
<dbReference type="RefSeq" id="XP_014180125.1">
    <property type="nucleotide sequence ID" value="XM_014324650.1"/>
</dbReference>
<dbReference type="SUPFAM" id="SSF63411">
    <property type="entry name" value="LuxS/MPP-like metallohydrolase"/>
    <property type="match status" value="4"/>
</dbReference>
<dbReference type="GO" id="GO:0005758">
    <property type="term" value="C:mitochondrial intermembrane space"/>
    <property type="evidence" value="ECO:0007669"/>
    <property type="project" value="UniProtKB-SubCell"/>
</dbReference>
<feature type="compositionally biased region" description="Basic and acidic residues" evidence="7">
    <location>
        <begin position="562"/>
        <end position="599"/>
    </location>
</feature>
<evidence type="ECO:0000256" key="6">
    <source>
        <dbReference type="ARBA" id="ARBA00045897"/>
    </source>
</evidence>
<evidence type="ECO:0000259" key="8">
    <source>
        <dbReference type="SMART" id="SM01264"/>
    </source>
</evidence>
<dbReference type="InterPro" id="IPR011765">
    <property type="entry name" value="Pept_M16_N"/>
</dbReference>
<evidence type="ECO:0000256" key="3">
    <source>
        <dbReference type="ARBA" id="ARBA00011853"/>
    </source>
</evidence>
<dbReference type="InterPro" id="IPR007863">
    <property type="entry name" value="Peptidase_M16_C"/>
</dbReference>
<evidence type="ECO:0000256" key="7">
    <source>
        <dbReference type="SAM" id="MobiDB-lite"/>
    </source>
</evidence>
<evidence type="ECO:0000313" key="9">
    <source>
        <dbReference type="EMBL" id="EJT49253.1"/>
    </source>
</evidence>
<dbReference type="InterPro" id="IPR011249">
    <property type="entry name" value="Metalloenz_LuxS/M16"/>
</dbReference>
<dbReference type="PANTHER" id="PTHR43016">
    <property type="entry name" value="PRESEQUENCE PROTEASE"/>
    <property type="match status" value="1"/>
</dbReference>
<gene>
    <name evidence="9" type="ORF">A1Q1_01611</name>
</gene>
<dbReference type="GeneID" id="25985125"/>
<evidence type="ECO:0000313" key="10">
    <source>
        <dbReference type="Proteomes" id="UP000002748"/>
    </source>
</evidence>
<dbReference type="AlphaFoldDB" id="J5QV12"/>
<feature type="compositionally biased region" description="Basic and acidic residues" evidence="7">
    <location>
        <begin position="1093"/>
        <end position="1104"/>
    </location>
</feature>
<dbReference type="InterPro" id="IPR013578">
    <property type="entry name" value="Peptidase_M16C_assoc"/>
</dbReference>
<comment type="subcellular location">
    <subcellularLocation>
        <location evidence="1">Mitochondrion intermembrane space</location>
    </subcellularLocation>
</comment>
<organism evidence="9 10">
    <name type="scientific">Trichosporon asahii var. asahii (strain ATCC 90039 / CBS 2479 / JCM 2466 / KCTC 7840 / NBRC 103889/ NCYC 2677 / UAMH 7654)</name>
    <name type="common">Yeast</name>
    <dbReference type="NCBI Taxonomy" id="1186058"/>
    <lineage>
        <taxon>Eukaryota</taxon>
        <taxon>Fungi</taxon>
        <taxon>Dikarya</taxon>
        <taxon>Basidiomycota</taxon>
        <taxon>Agaricomycotina</taxon>
        <taxon>Tremellomycetes</taxon>
        <taxon>Trichosporonales</taxon>
        <taxon>Trichosporonaceae</taxon>
        <taxon>Trichosporon</taxon>
    </lineage>
</organism>
<dbReference type="KEGG" id="tasa:A1Q1_01611"/>
<dbReference type="GO" id="GO:0006508">
    <property type="term" value="P:proteolysis"/>
    <property type="evidence" value="ECO:0007669"/>
    <property type="project" value="InterPro"/>
</dbReference>
<evidence type="ECO:0000256" key="4">
    <source>
        <dbReference type="ARBA" id="ARBA00020167"/>
    </source>
</evidence>
<dbReference type="Pfam" id="PF08367">
    <property type="entry name" value="M16C_assoc"/>
    <property type="match status" value="1"/>
</dbReference>
<dbReference type="OrthoDB" id="4953at2759"/>
<dbReference type="VEuPathDB" id="FungiDB:A1Q1_01611"/>
<comment type="caution">
    <text evidence="9">The sequence shown here is derived from an EMBL/GenBank/DDBJ whole genome shotgun (WGS) entry which is preliminary data.</text>
</comment>
<dbReference type="FunFam" id="3.30.830.10:FF:000015">
    <property type="entry name" value="Putative zinc metalloprotease"/>
    <property type="match status" value="1"/>
</dbReference>
<dbReference type="HOGENOM" id="CLU_006065_0_0_1"/>
<dbReference type="Pfam" id="PF00675">
    <property type="entry name" value="Peptidase_M16"/>
    <property type="match status" value="1"/>
</dbReference>
<feature type="compositionally biased region" description="Low complexity" evidence="7">
    <location>
        <begin position="1115"/>
        <end position="1131"/>
    </location>
</feature>
<evidence type="ECO:0000256" key="5">
    <source>
        <dbReference type="ARBA" id="ARBA00034552"/>
    </source>
</evidence>
<evidence type="ECO:0000256" key="1">
    <source>
        <dbReference type="ARBA" id="ARBA00004569"/>
    </source>
</evidence>
<feature type="domain" description="Peptidase M16C associated" evidence="8">
    <location>
        <begin position="551"/>
        <end position="818"/>
    </location>
</feature>
<dbReference type="Gene3D" id="3.30.830.10">
    <property type="entry name" value="Metalloenzyme, LuxS/M16 peptidase-like"/>
    <property type="match status" value="4"/>
</dbReference>
<evidence type="ECO:0000256" key="2">
    <source>
        <dbReference type="ARBA" id="ARBA00007575"/>
    </source>
</evidence>
<comment type="similarity">
    <text evidence="2">Belongs to the peptidase M16 family. PreP subfamily.</text>
</comment>
<comment type="subunit">
    <text evidence="3">Monomer and homodimer; homodimerization is induced by binding of the substrate.</text>
</comment>
<comment type="function">
    <text evidence="6">Degrades mitochondrial transit peptides after their cleavage in the intermembrane space or in the matrix, and presequence peptides; clearance of these peptides is required to keep the presequence processing machinery running. Preferentially cleaves the N-terminal side of paired basic amino acid residues. Also degrades other unstructured peptides. May function as an ATP-dependent peptidase as opposed to a metalloendopeptidase.</text>
</comment>
<feature type="region of interest" description="Disordered" evidence="7">
    <location>
        <begin position="1093"/>
        <end position="1140"/>
    </location>
</feature>
<dbReference type="EMBL" id="ALBS01000175">
    <property type="protein sequence ID" value="EJT49253.1"/>
    <property type="molecule type" value="Genomic_DNA"/>
</dbReference>
<dbReference type="PANTHER" id="PTHR43016:SF16">
    <property type="entry name" value="METALLOPROTEASE, PUTATIVE (AFU_ORTHOLOGUE AFUA_4G07610)-RELATED"/>
    <property type="match status" value="1"/>
</dbReference>
<protein>
    <recommendedName>
        <fullName evidence="4">Presequence protease, mitochondrial</fullName>
    </recommendedName>
    <alternativeName>
        <fullName evidence="5">Pitrilysin metalloproteinase</fullName>
    </alternativeName>
</protein>
<dbReference type="FunFam" id="3.30.830.10:FF:000031">
    <property type="entry name" value="Putative zinc metalloprotease"/>
    <property type="match status" value="1"/>
</dbReference>
<accession>J5QV12</accession>
<dbReference type="GO" id="GO:0046872">
    <property type="term" value="F:metal ion binding"/>
    <property type="evidence" value="ECO:0007669"/>
    <property type="project" value="InterPro"/>
</dbReference>
<dbReference type="SMART" id="SM01264">
    <property type="entry name" value="M16C_associated"/>
    <property type="match status" value="1"/>
</dbReference>
<dbReference type="Proteomes" id="UP000002748">
    <property type="component" value="Unassembled WGS sequence"/>
</dbReference>
<proteinExistence type="inferred from homology"/>
<sequence>MISTLSKRLSGALIRRTTPSPQLSALSSASRLRFQRIHSSSQQKALAAEAAASASVSPAFNPFTAPLISRPQQYTRTMPSKSPYARDYGDFKLVQSLDLTYAPVTVSKWRSEKTGLTVTLGNHSSPLTRGYFVIASEIFDDTGRPHTLEHLVFMGSKSYPYKGVLDHLANRAGSNGTNAWTANDHTAYTITTAGTKGFLNMLPVYVDHILHPTMTDASFVTEIHHINGEGEDAGVVYSEMQGRENTSYDQMALKHQRALYPETSAYRSETGGLLKMLRILTAQQIRDYHGKYYQPYNLNLHIDGAVNVDELFDVLNSKVEPMILEQKKNQKEIIPSDWKRPFVETSTAEPVKLPESKTQVAEFMETDESMGEVMSVWLGPQPNDYTTKTALGVLGSYLTYSATAPLRKEFVEIPEPLASSISVFPDSKVNQCELWMYAGDVPKKHLMDMAELVRSKMQKIVKEEGIDMQRMVMILARERRSLLNEMELGTSNILMETTITDFLYGDKDGKDMPAAFEELTTFDELSKWTADQWAALLDKYYASAPSITTIGKPSAKMAKEIEETEKERVSKQREDLGESGLKKAQAELEAAKEESDRPIPPEVLTSFPVVDPKDLTWVPVETALNPAPGDKISADNAKVQQYIDADGAPLPYQVYFSSVASNFVTINVLFDAARLPSHLMPYMGLFQGTLFQSDVKRADGTTMSHEEVVNAINELTVDQHSSFSFRRAFQENLCVSIKVEAERYGEAVAWLRDVLAGAVFTKERLEVIVAKRLQSLPGQKRDGQLVAASYANKLAFDPAKSPSEAKGLLTQLHFLPQLAEQLKTEPEAVVSAMNELRAALLDPTAMRVSVFGNIPNLPKPRSTLRENFLPIAEGKPLHALSTSAQTLTPLGENPSRKMSLVSMAAIEGSYSCHYALGPKGWDHPDLAALILATSVLNTMESYLWKSIRGSGLAYGADVQVDPEAGQVEFTVYRSPNACIAFREAGKVLRSLASGETELDTNIVDGSRASLIYSYAGKSETVAAAASTAYVDQALKEVGKDHSQRMLAKLPSITDDDVRRVINQYFVPLFDPATSIGAVSTNAGKADEVEQGFKELGYDVSREELPELSNEDEYSGSESGSDSGSESGSSDGEPMEDVRSP</sequence>